<organism evidence="1 2">
    <name type="scientific">Carya illinoinensis</name>
    <name type="common">Pecan</name>
    <dbReference type="NCBI Taxonomy" id="32201"/>
    <lineage>
        <taxon>Eukaryota</taxon>
        <taxon>Viridiplantae</taxon>
        <taxon>Streptophyta</taxon>
        <taxon>Embryophyta</taxon>
        <taxon>Tracheophyta</taxon>
        <taxon>Spermatophyta</taxon>
        <taxon>Magnoliopsida</taxon>
        <taxon>eudicotyledons</taxon>
        <taxon>Gunneridae</taxon>
        <taxon>Pentapetalae</taxon>
        <taxon>rosids</taxon>
        <taxon>fabids</taxon>
        <taxon>Fagales</taxon>
        <taxon>Juglandaceae</taxon>
        <taxon>Carya</taxon>
    </lineage>
</organism>
<proteinExistence type="predicted"/>
<reference evidence="1" key="1">
    <citation type="submission" date="2021-01" db="EMBL/GenBank/DDBJ databases">
        <authorList>
            <person name="Lovell J.T."/>
            <person name="Bentley N."/>
            <person name="Bhattarai G."/>
            <person name="Jenkins J.W."/>
            <person name="Sreedasyam A."/>
            <person name="Alarcon Y."/>
            <person name="Bock C."/>
            <person name="Boston L."/>
            <person name="Carlson J."/>
            <person name="Cervantes K."/>
            <person name="Clermont K."/>
            <person name="Krom N."/>
            <person name="Kubenka K."/>
            <person name="Mamidi S."/>
            <person name="Mattison C."/>
            <person name="Monteros M."/>
            <person name="Pisani C."/>
            <person name="Plott C."/>
            <person name="Rajasekar S."/>
            <person name="Rhein H.S."/>
            <person name="Rohla C."/>
            <person name="Song M."/>
            <person name="Hilaire R.S."/>
            <person name="Shu S."/>
            <person name="Wells L."/>
            <person name="Wang X."/>
            <person name="Webber J."/>
            <person name="Heerema R.J."/>
            <person name="Klein P."/>
            <person name="Conner P."/>
            <person name="Grauke L."/>
            <person name="Grimwood J."/>
            <person name="Schmutz J."/>
            <person name="Randall J.J."/>
        </authorList>
    </citation>
    <scope>NUCLEOTIDE SEQUENCE</scope>
    <source>
        <tissue evidence="1">Leaf</tissue>
    </source>
</reference>
<dbReference type="AlphaFoldDB" id="A0A922JCQ3"/>
<comment type="caution">
    <text evidence="1">The sequence shown here is derived from an EMBL/GenBank/DDBJ whole genome shotgun (WGS) entry which is preliminary data.</text>
</comment>
<dbReference type="Proteomes" id="UP000811246">
    <property type="component" value="Chromosome 7"/>
</dbReference>
<protein>
    <submittedName>
        <fullName evidence="1">Uncharacterized protein</fullName>
    </submittedName>
</protein>
<evidence type="ECO:0000313" key="1">
    <source>
        <dbReference type="EMBL" id="KAG6703506.1"/>
    </source>
</evidence>
<sequence>MLHELEPVTLQVLHELVSLVHEHVKVSDRFQPAQYTSVNDSDSGVKVENKKVVTANLFHLEDDQVAKILCTLESSVLQHVFLNMARNFPRTLEALILHMLSPVGAEVLTRKFDEMDQQLSEEDRNKFYQVFYGAFDDQFTAMDAILNGKESFALRAFKNVLDKYIGVNLDGPK</sequence>
<evidence type="ECO:0000313" key="2">
    <source>
        <dbReference type="Proteomes" id="UP000811246"/>
    </source>
</evidence>
<dbReference type="EMBL" id="CM031831">
    <property type="protein sequence ID" value="KAG6703506.1"/>
    <property type="molecule type" value="Genomic_DNA"/>
</dbReference>
<gene>
    <name evidence="1" type="ORF">I3842_07G088600</name>
</gene>
<name>A0A922JCQ3_CARIL</name>
<accession>A0A922JCQ3</accession>